<evidence type="ECO:0000313" key="1">
    <source>
        <dbReference type="EMBL" id="VEN55613.1"/>
    </source>
</evidence>
<organism evidence="1 2">
    <name type="scientific">Callosobruchus maculatus</name>
    <name type="common">Southern cowpea weevil</name>
    <name type="synonym">Pulse bruchid</name>
    <dbReference type="NCBI Taxonomy" id="64391"/>
    <lineage>
        <taxon>Eukaryota</taxon>
        <taxon>Metazoa</taxon>
        <taxon>Ecdysozoa</taxon>
        <taxon>Arthropoda</taxon>
        <taxon>Hexapoda</taxon>
        <taxon>Insecta</taxon>
        <taxon>Pterygota</taxon>
        <taxon>Neoptera</taxon>
        <taxon>Endopterygota</taxon>
        <taxon>Coleoptera</taxon>
        <taxon>Polyphaga</taxon>
        <taxon>Cucujiformia</taxon>
        <taxon>Chrysomeloidea</taxon>
        <taxon>Chrysomelidae</taxon>
        <taxon>Bruchinae</taxon>
        <taxon>Bruchini</taxon>
        <taxon>Callosobruchus</taxon>
    </lineage>
</organism>
<dbReference type="EMBL" id="CAACVG010010354">
    <property type="protein sequence ID" value="VEN55613.1"/>
    <property type="molecule type" value="Genomic_DNA"/>
</dbReference>
<sequence>SLNLAVLQFFPFYQAVLLEHTVVVFLNTFVTSEGSLLIALEQQRFRADTSYT</sequence>
<dbReference type="AlphaFoldDB" id="A0A653D6L2"/>
<name>A0A653D6L2_CALMS</name>
<keyword evidence="2" id="KW-1185">Reference proteome</keyword>
<gene>
    <name evidence="1" type="ORF">CALMAC_LOCUS14746</name>
</gene>
<feature type="non-terminal residue" evidence="1">
    <location>
        <position position="1"/>
    </location>
</feature>
<evidence type="ECO:0000313" key="2">
    <source>
        <dbReference type="Proteomes" id="UP000410492"/>
    </source>
</evidence>
<reference evidence="1 2" key="1">
    <citation type="submission" date="2019-01" db="EMBL/GenBank/DDBJ databases">
        <authorList>
            <person name="Sayadi A."/>
        </authorList>
    </citation>
    <scope>NUCLEOTIDE SEQUENCE [LARGE SCALE GENOMIC DNA]</scope>
</reference>
<dbReference type="Proteomes" id="UP000410492">
    <property type="component" value="Unassembled WGS sequence"/>
</dbReference>
<proteinExistence type="predicted"/>
<accession>A0A653D6L2</accession>
<protein>
    <submittedName>
        <fullName evidence="1">Uncharacterized protein</fullName>
    </submittedName>
</protein>